<proteinExistence type="predicted"/>
<name>A0A1T3CT39_9HYPO</name>
<sequence>MEFSTIFTLVPYPKSPSLGDPAIILPIWAFLFLVCLFTKLVTALWPSILFYLSFVVAFAPDKNFVVAAMSWLSLLWLWKPWAAATADLRREVDLAIDFAFLAWFLMAFPFIVLTIWVGLMGVLRLAANAIIRRIHDAMEFELDLEYVAKCYSPMQLESPGDRAMIWLLVASGNSTFISRLIRPPLGINQAGIEAIFRDKRPRRLVKTSIQEQEQSRARLKKFVKECRAEIMAKKEAERIAAAQLNDPKPTPFDSEPVPQSRETPTPVVQVSAWPTVPESDNVAKDVKTTSGFIETQEPADHEESNGESLVGDEEDSKAKEPETSPEEYGESLAQEPEITSVVDDGESPLYTDTQAQEPEISYEKYGESFAEDPESTFVEDGQGPVSESSATVPEAAQEPQTSYEEEGDGLLNIHAVQTDEPEVSFEADEGEGFTEELEVSLEADEGEGLTEDKTSHEEEFDVEMTDADPLEGTVPGLFITSTCGYSNPSEPILPLEVLAPRSPAGQEPGYHYDTRGYSNPTEPILPLEVLVSRSPAGQEPGYHYDTRGSERILPLEVVAPRSPAGQEPGCHYDTRGYMSLSPVVESAQPVVEAQ</sequence>
<feature type="compositionally biased region" description="Acidic residues" evidence="1">
    <location>
        <begin position="458"/>
        <end position="469"/>
    </location>
</feature>
<organism evidence="3 4">
    <name type="scientific">Trichoderma guizhouense</name>
    <dbReference type="NCBI Taxonomy" id="1491466"/>
    <lineage>
        <taxon>Eukaryota</taxon>
        <taxon>Fungi</taxon>
        <taxon>Dikarya</taxon>
        <taxon>Ascomycota</taxon>
        <taxon>Pezizomycotina</taxon>
        <taxon>Sordariomycetes</taxon>
        <taxon>Hypocreomycetidae</taxon>
        <taxon>Hypocreales</taxon>
        <taxon>Hypocreaceae</taxon>
        <taxon>Trichoderma</taxon>
    </lineage>
</organism>
<gene>
    <name evidence="3" type="ORF">A0O28_0025750</name>
</gene>
<keyword evidence="4" id="KW-1185">Reference proteome</keyword>
<accession>A0A1T3CT39</accession>
<dbReference type="EMBL" id="LVVK01000007">
    <property type="protein sequence ID" value="OPB44257.1"/>
    <property type="molecule type" value="Genomic_DNA"/>
</dbReference>
<feature type="compositionally biased region" description="Acidic residues" evidence="1">
    <location>
        <begin position="440"/>
        <end position="449"/>
    </location>
</feature>
<feature type="region of interest" description="Disordered" evidence="1">
    <location>
        <begin position="242"/>
        <end position="407"/>
    </location>
</feature>
<keyword evidence="2" id="KW-0812">Transmembrane</keyword>
<evidence type="ECO:0000256" key="2">
    <source>
        <dbReference type="SAM" id="Phobius"/>
    </source>
</evidence>
<dbReference type="Proteomes" id="UP000191004">
    <property type="component" value="Unassembled WGS sequence"/>
</dbReference>
<reference evidence="3 4" key="1">
    <citation type="submission" date="2016-04" db="EMBL/GenBank/DDBJ databases">
        <title>Multiple horizontal gene transfer events from other fungi enriched the ability of the initially mycotrophic fungus Trichoderma (Ascomycota) to feed on dead plant biomass.</title>
        <authorList>
            <person name="Atanasova L."/>
            <person name="Chenthamara K."/>
            <person name="Zhang J."/>
            <person name="Grujic M."/>
            <person name="Henrissat B."/>
            <person name="Kuo A."/>
            <person name="Aertz A."/>
            <person name="Salamov A."/>
            <person name="Lipzen A."/>
            <person name="Labutti K."/>
            <person name="Barry K."/>
            <person name="Miao Y."/>
            <person name="Rahimi M.J."/>
            <person name="Shen Q."/>
            <person name="Grigoriev I.V."/>
            <person name="Kubicek C.P."/>
            <person name="Druzhinina I.S."/>
        </authorList>
    </citation>
    <scope>NUCLEOTIDE SEQUENCE [LARGE SCALE GENOMIC DNA]</scope>
    <source>
        <strain evidence="3 4">NJAU 4742</strain>
    </source>
</reference>
<feature type="transmembrane region" description="Helical" evidence="2">
    <location>
        <begin position="22"/>
        <end position="41"/>
    </location>
</feature>
<dbReference type="OrthoDB" id="4896824at2759"/>
<comment type="caution">
    <text evidence="3">The sequence shown here is derived from an EMBL/GenBank/DDBJ whole genome shotgun (WGS) entry which is preliminary data.</text>
</comment>
<evidence type="ECO:0000313" key="3">
    <source>
        <dbReference type="EMBL" id="OPB44257.1"/>
    </source>
</evidence>
<protein>
    <submittedName>
        <fullName evidence="3">Uncharacterized protein</fullName>
    </submittedName>
</protein>
<feature type="transmembrane region" description="Helical" evidence="2">
    <location>
        <begin position="48"/>
        <end position="78"/>
    </location>
</feature>
<evidence type="ECO:0000313" key="4">
    <source>
        <dbReference type="Proteomes" id="UP000191004"/>
    </source>
</evidence>
<feature type="region of interest" description="Disordered" evidence="1">
    <location>
        <begin position="500"/>
        <end position="521"/>
    </location>
</feature>
<keyword evidence="2" id="KW-0472">Membrane</keyword>
<dbReference type="AlphaFoldDB" id="A0A1T3CT39"/>
<feature type="region of interest" description="Disordered" evidence="1">
    <location>
        <begin position="440"/>
        <end position="475"/>
    </location>
</feature>
<keyword evidence="2" id="KW-1133">Transmembrane helix</keyword>
<evidence type="ECO:0000256" key="1">
    <source>
        <dbReference type="SAM" id="MobiDB-lite"/>
    </source>
</evidence>
<feature type="transmembrane region" description="Helical" evidence="2">
    <location>
        <begin position="98"/>
        <end position="123"/>
    </location>
</feature>